<proteinExistence type="predicted"/>
<dbReference type="CDD" id="cd01066">
    <property type="entry name" value="APP_MetAP"/>
    <property type="match status" value="1"/>
</dbReference>
<dbReference type="InterPro" id="IPR001714">
    <property type="entry name" value="Pept_M24_MAP"/>
</dbReference>
<gene>
    <name evidence="3" type="ORF">SAMN04488515_2274</name>
</gene>
<dbReference type="Pfam" id="PF00557">
    <property type="entry name" value="Peptidase_M24"/>
    <property type="match status" value="1"/>
</dbReference>
<reference evidence="3 4" key="1">
    <citation type="submission" date="2016-10" db="EMBL/GenBank/DDBJ databases">
        <authorList>
            <person name="de Groot N.N."/>
        </authorList>
    </citation>
    <scope>NUCLEOTIDE SEQUENCE [LARGE SCALE GENOMIC DNA]</scope>
    <source>
        <strain evidence="3 4">DSM 17925</strain>
    </source>
</reference>
<dbReference type="Gene3D" id="3.90.230.10">
    <property type="entry name" value="Creatinase/methionine aminopeptidase superfamily"/>
    <property type="match status" value="1"/>
</dbReference>
<protein>
    <submittedName>
        <fullName evidence="3">Xaa-Pro aminopeptidase</fullName>
    </submittedName>
</protein>
<dbReference type="STRING" id="364200.SAMN04488515_2274"/>
<evidence type="ECO:0000313" key="4">
    <source>
        <dbReference type="Proteomes" id="UP000199167"/>
    </source>
</evidence>
<keyword evidence="4" id="KW-1185">Reference proteome</keyword>
<dbReference type="PANTHER" id="PTHR46112">
    <property type="entry name" value="AMINOPEPTIDASE"/>
    <property type="match status" value="1"/>
</dbReference>
<dbReference type="InterPro" id="IPR050659">
    <property type="entry name" value="Peptidase_M24B"/>
</dbReference>
<keyword evidence="3" id="KW-0645">Protease</keyword>
<dbReference type="AlphaFoldDB" id="A0A1I0QW92"/>
<dbReference type="InterPro" id="IPR036005">
    <property type="entry name" value="Creatinase/aminopeptidase-like"/>
</dbReference>
<dbReference type="Proteomes" id="UP000199167">
    <property type="component" value="Unassembled WGS sequence"/>
</dbReference>
<dbReference type="Pfam" id="PF01321">
    <property type="entry name" value="Creatinase_N"/>
    <property type="match status" value="1"/>
</dbReference>
<evidence type="ECO:0000259" key="2">
    <source>
        <dbReference type="Pfam" id="PF01321"/>
    </source>
</evidence>
<dbReference type="GO" id="GO:0004177">
    <property type="term" value="F:aminopeptidase activity"/>
    <property type="evidence" value="ECO:0007669"/>
    <property type="project" value="UniProtKB-KW"/>
</dbReference>
<dbReference type="GO" id="GO:0008235">
    <property type="term" value="F:metalloexopeptidase activity"/>
    <property type="evidence" value="ECO:0007669"/>
    <property type="project" value="UniProtKB-ARBA"/>
</dbReference>
<dbReference type="SUPFAM" id="SSF53092">
    <property type="entry name" value="Creatinase/prolidase N-terminal domain"/>
    <property type="match status" value="1"/>
</dbReference>
<evidence type="ECO:0000313" key="3">
    <source>
        <dbReference type="EMBL" id="SEW31988.1"/>
    </source>
</evidence>
<accession>A0A1I0QW92</accession>
<organism evidence="3 4">
    <name type="scientific">Cognatiyoonia koreensis</name>
    <dbReference type="NCBI Taxonomy" id="364200"/>
    <lineage>
        <taxon>Bacteria</taxon>
        <taxon>Pseudomonadati</taxon>
        <taxon>Pseudomonadota</taxon>
        <taxon>Alphaproteobacteria</taxon>
        <taxon>Rhodobacterales</taxon>
        <taxon>Paracoccaceae</taxon>
        <taxon>Cognatiyoonia</taxon>
    </lineage>
</organism>
<dbReference type="PANTHER" id="PTHR46112:SF2">
    <property type="entry name" value="XAA-PRO AMINOPEPTIDASE P-RELATED"/>
    <property type="match status" value="1"/>
</dbReference>
<dbReference type="SUPFAM" id="SSF55920">
    <property type="entry name" value="Creatinase/aminopeptidase"/>
    <property type="match status" value="1"/>
</dbReference>
<feature type="domain" description="Peptidase M24" evidence="1">
    <location>
        <begin position="167"/>
        <end position="363"/>
    </location>
</feature>
<dbReference type="EMBL" id="FOIZ01000001">
    <property type="protein sequence ID" value="SEW31988.1"/>
    <property type="molecule type" value="Genomic_DNA"/>
</dbReference>
<dbReference type="InterPro" id="IPR029149">
    <property type="entry name" value="Creatin/AminoP/Spt16_N"/>
</dbReference>
<name>A0A1I0QW92_9RHOB</name>
<dbReference type="PRINTS" id="PR00599">
    <property type="entry name" value="MAPEPTIDASE"/>
</dbReference>
<feature type="domain" description="Creatinase N-terminal" evidence="2">
    <location>
        <begin position="15"/>
        <end position="159"/>
    </location>
</feature>
<keyword evidence="3" id="KW-0378">Hydrolase</keyword>
<evidence type="ECO:0000259" key="1">
    <source>
        <dbReference type="Pfam" id="PF00557"/>
    </source>
</evidence>
<dbReference type="InterPro" id="IPR000587">
    <property type="entry name" value="Creatinase_N"/>
</dbReference>
<dbReference type="RefSeq" id="WP_089994061.1">
    <property type="nucleotide sequence ID" value="NZ_FOIZ01000001.1"/>
</dbReference>
<dbReference type="OrthoDB" id="9806388at2"/>
<dbReference type="InterPro" id="IPR000994">
    <property type="entry name" value="Pept_M24"/>
</dbReference>
<sequence length="386" mass="41545">MIGGQGFPDREFETRVARAQAVMAKYQIAALLLTTEPDVRYVTGFLTRFWESPTRPWFVVLPAAGKPIAVIPSIGANLMGSTWIEDIRCWSAPNYTDDGVSLLIETLGEVTEKGDTIGVPSGIETHLRFPLDSWQRVQSGLSDRTFGGDSAIMRDLRMIKSDAEIAKIKDACNVGHRAFSRVAEIASAGVALRDVFRRFQILCLEEGADYVPYLAGAAEKGGYADVISPATNAALEKGHVMMLDTGLMLDGYFCDFDRNFSIGQPDTAVAGAHEKLVIATRTAFEQARPGQTAADLFHAMLGVVGQQGAGADAGRFGHGLGMQLTEGLSIIPNDHTVLAPGMVLTLEPCIALGSGKIMVHEENIAIRQTGAEWLTVPAKPEIDVIP</sequence>
<keyword evidence="3" id="KW-0031">Aminopeptidase</keyword>
<dbReference type="Gene3D" id="3.40.350.10">
    <property type="entry name" value="Creatinase/prolidase N-terminal domain"/>
    <property type="match status" value="1"/>
</dbReference>